<organism evidence="10 11">
    <name type="scientific">Periplaneta americana</name>
    <name type="common">American cockroach</name>
    <name type="synonym">Blatta americana</name>
    <dbReference type="NCBI Taxonomy" id="6978"/>
    <lineage>
        <taxon>Eukaryota</taxon>
        <taxon>Metazoa</taxon>
        <taxon>Ecdysozoa</taxon>
        <taxon>Arthropoda</taxon>
        <taxon>Hexapoda</taxon>
        <taxon>Insecta</taxon>
        <taxon>Pterygota</taxon>
        <taxon>Neoptera</taxon>
        <taxon>Polyneoptera</taxon>
        <taxon>Dictyoptera</taxon>
        <taxon>Blattodea</taxon>
        <taxon>Blattoidea</taxon>
        <taxon>Blattidae</taxon>
        <taxon>Blattinae</taxon>
        <taxon>Periplaneta</taxon>
    </lineage>
</organism>
<proteinExistence type="inferred from homology"/>
<dbReference type="EMBL" id="JAJSOF020000011">
    <property type="protein sequence ID" value="KAJ4445279.1"/>
    <property type="molecule type" value="Genomic_DNA"/>
</dbReference>
<evidence type="ECO:0000256" key="4">
    <source>
        <dbReference type="ARBA" id="ARBA00022660"/>
    </source>
</evidence>
<evidence type="ECO:0000259" key="9">
    <source>
        <dbReference type="Pfam" id="PF02320"/>
    </source>
</evidence>
<keyword evidence="3" id="KW-0813">Transport</keyword>
<dbReference type="PANTHER" id="PTHR15336:SF0">
    <property type="entry name" value="CYTOCHROME B-C1 COMPLEX SUBUNIT 6, MITOCHONDRIAL"/>
    <property type="match status" value="1"/>
</dbReference>
<comment type="similarity">
    <text evidence="2">Belongs to the UQCRH/QCR6 family.</text>
</comment>
<comment type="subcellular location">
    <subcellularLocation>
        <location evidence="1">Mitochondrion inner membrane</location>
        <topology evidence="1">Peripheral membrane protein</topology>
        <orientation evidence="1">Intermembrane side</orientation>
    </subcellularLocation>
</comment>
<dbReference type="InterPro" id="IPR036811">
    <property type="entry name" value="Ubol_cytC_Rdtase_hinge_dom_sf"/>
</dbReference>
<keyword evidence="11" id="KW-1185">Reference proteome</keyword>
<keyword evidence="7" id="KW-0496">Mitochondrion</keyword>
<sequence length="221" mass="24335">MGNKVSVKPVIPSVKAQDEDEELVDPQQTLREQCHELKKCSDLHEKYTACNDRVNSRSKTTEICSEELFDYLHCIDACVSKTLFSKLKKIITGDEKWYIAATLTPQTVALLYLPAKVAVKISLAPNNVVSGGILKGSHKQSSSSVPKRKSREELNLATVVAKELDHLDLSIFPRMFGGDVCGRQVKSAWVDHHIGTTFADVVPVANLHVTLTVPHAGRSST</sequence>
<dbReference type="SUPFAM" id="SSF81531">
    <property type="entry name" value="Non-heme 11 kDa protein of cytochrome bc1 complex (Ubiquinol-cytochrome c reductase)"/>
    <property type="match status" value="1"/>
</dbReference>
<gene>
    <name evidence="10" type="ORF">ANN_07080</name>
</gene>
<evidence type="ECO:0000313" key="11">
    <source>
        <dbReference type="Proteomes" id="UP001148838"/>
    </source>
</evidence>
<keyword evidence="4" id="KW-0679">Respiratory chain</keyword>
<keyword evidence="6" id="KW-0249">Electron transport</keyword>
<evidence type="ECO:0000256" key="6">
    <source>
        <dbReference type="ARBA" id="ARBA00022982"/>
    </source>
</evidence>
<dbReference type="InterPro" id="IPR003422">
    <property type="entry name" value="Cyt_b-c1_6"/>
</dbReference>
<evidence type="ECO:0000256" key="2">
    <source>
        <dbReference type="ARBA" id="ARBA00006498"/>
    </source>
</evidence>
<dbReference type="InterPro" id="IPR023184">
    <property type="entry name" value="Ubol_cytC_Rdtase_hinge_dom"/>
</dbReference>
<keyword evidence="8" id="KW-0472">Membrane</keyword>
<dbReference type="Proteomes" id="UP001148838">
    <property type="component" value="Unassembled WGS sequence"/>
</dbReference>
<evidence type="ECO:0000256" key="3">
    <source>
        <dbReference type="ARBA" id="ARBA00022448"/>
    </source>
</evidence>
<accession>A0ABQ8THB2</accession>
<name>A0ABQ8THB2_PERAM</name>
<evidence type="ECO:0000256" key="8">
    <source>
        <dbReference type="ARBA" id="ARBA00023136"/>
    </source>
</evidence>
<keyword evidence="5" id="KW-0999">Mitochondrion inner membrane</keyword>
<dbReference type="PANTHER" id="PTHR15336">
    <property type="entry name" value="UBIQUINOL-CYTOCHROME C REDUCTASE COMPLEX 7.8 KDA PROTEIN"/>
    <property type="match status" value="1"/>
</dbReference>
<evidence type="ECO:0000313" key="10">
    <source>
        <dbReference type="EMBL" id="KAJ4445279.1"/>
    </source>
</evidence>
<evidence type="ECO:0000256" key="1">
    <source>
        <dbReference type="ARBA" id="ARBA00004137"/>
    </source>
</evidence>
<feature type="domain" description="Ubiquinol-cytochrome C reductase hinge" evidence="9">
    <location>
        <begin position="25"/>
        <end position="88"/>
    </location>
</feature>
<evidence type="ECO:0000256" key="5">
    <source>
        <dbReference type="ARBA" id="ARBA00022792"/>
    </source>
</evidence>
<dbReference type="Gene3D" id="1.10.287.20">
    <property type="entry name" value="Ubiquinol-cytochrome C reductase hinge domain"/>
    <property type="match status" value="1"/>
</dbReference>
<evidence type="ECO:0000256" key="7">
    <source>
        <dbReference type="ARBA" id="ARBA00023128"/>
    </source>
</evidence>
<protein>
    <recommendedName>
        <fullName evidence="9">Ubiquinol-cytochrome C reductase hinge domain-containing protein</fullName>
    </recommendedName>
</protein>
<dbReference type="Pfam" id="PF02320">
    <property type="entry name" value="UCR_hinge"/>
    <property type="match status" value="1"/>
</dbReference>
<reference evidence="10 11" key="1">
    <citation type="journal article" date="2022" name="Allergy">
        <title>Genome assembly and annotation of Periplaneta americana reveal a comprehensive cockroach allergen profile.</title>
        <authorList>
            <person name="Wang L."/>
            <person name="Xiong Q."/>
            <person name="Saelim N."/>
            <person name="Wang L."/>
            <person name="Nong W."/>
            <person name="Wan A.T."/>
            <person name="Shi M."/>
            <person name="Liu X."/>
            <person name="Cao Q."/>
            <person name="Hui J.H.L."/>
            <person name="Sookrung N."/>
            <person name="Leung T.F."/>
            <person name="Tungtrongchitr A."/>
            <person name="Tsui S.K.W."/>
        </authorList>
    </citation>
    <scope>NUCLEOTIDE SEQUENCE [LARGE SCALE GENOMIC DNA]</scope>
    <source>
        <strain evidence="10">PWHHKU_190912</strain>
    </source>
</reference>
<comment type="caution">
    <text evidence="10">The sequence shown here is derived from an EMBL/GenBank/DDBJ whole genome shotgun (WGS) entry which is preliminary data.</text>
</comment>